<dbReference type="Gene3D" id="3.80.10.10">
    <property type="entry name" value="Ribonuclease Inhibitor"/>
    <property type="match status" value="1"/>
</dbReference>
<evidence type="ECO:0000313" key="4">
    <source>
        <dbReference type="EMBL" id="QXI12364.1"/>
    </source>
</evidence>
<dbReference type="GO" id="GO:0005737">
    <property type="term" value="C:cytoplasm"/>
    <property type="evidence" value="ECO:0007669"/>
    <property type="project" value="TreeGrafter"/>
</dbReference>
<reference evidence="4" key="2">
    <citation type="journal article" date="2021" name="Microorganisms">
        <title>The Ever-Expanding Pseudomonas Genus: Description of 43 New Species and Partition of the Pseudomonas putida Group.</title>
        <authorList>
            <person name="Girard L."/>
            <person name="Lood C."/>
            <person name="Hofte M."/>
            <person name="Vandamme P."/>
            <person name="Rokni-Zadeh H."/>
            <person name="van Noort V."/>
            <person name="Lavigne R."/>
            <person name="De Mot R."/>
        </authorList>
    </citation>
    <scope>NUCLEOTIDE SEQUENCE</scope>
    <source>
        <strain evidence="4">OE 48.2</strain>
    </source>
</reference>
<evidence type="ECO:0000313" key="5">
    <source>
        <dbReference type="Proteomes" id="UP000627092"/>
    </source>
</evidence>
<dbReference type="InterPro" id="IPR050216">
    <property type="entry name" value="LRR_domain-containing"/>
</dbReference>
<dbReference type="PANTHER" id="PTHR48051">
    <property type="match status" value="1"/>
</dbReference>
<keyword evidence="1" id="KW-0433">Leucine-rich repeat</keyword>
<dbReference type="KEGG" id="pze:HU754_002815"/>
<protein>
    <recommendedName>
        <fullName evidence="6">Leucine-rich repeat domain-containing protein</fullName>
    </recommendedName>
</protein>
<proteinExistence type="predicted"/>
<evidence type="ECO:0008006" key="6">
    <source>
        <dbReference type="Google" id="ProtNLM"/>
    </source>
</evidence>
<name>A0A9E6NQS2_9PSED</name>
<evidence type="ECO:0000256" key="1">
    <source>
        <dbReference type="ARBA" id="ARBA00022614"/>
    </source>
</evidence>
<reference evidence="4" key="1">
    <citation type="journal article" date="2020" name="Microorganisms">
        <title>Reliable Identification of Environmental Pseudomonas Isolates Using the rpoD Gene.</title>
        <authorList>
            <consortium name="The Broad Institute Genome Sequencing Platform"/>
            <person name="Girard L."/>
            <person name="Lood C."/>
            <person name="Rokni-Zadeh H."/>
            <person name="van Noort V."/>
            <person name="Lavigne R."/>
            <person name="De Mot R."/>
        </authorList>
    </citation>
    <scope>NUCLEOTIDE SEQUENCE</scope>
    <source>
        <strain evidence="4">OE 48.2</strain>
    </source>
</reference>
<organism evidence="4 5">
    <name type="scientific">Pseudomonas zeae</name>
    <dbReference type="NCBI Taxonomy" id="2745510"/>
    <lineage>
        <taxon>Bacteria</taxon>
        <taxon>Pseudomonadati</taxon>
        <taxon>Pseudomonadota</taxon>
        <taxon>Gammaproteobacteria</taxon>
        <taxon>Pseudomonadales</taxon>
        <taxon>Pseudomonadaceae</taxon>
        <taxon>Pseudomonas</taxon>
    </lineage>
</organism>
<dbReference type="SUPFAM" id="SSF52058">
    <property type="entry name" value="L domain-like"/>
    <property type="match status" value="1"/>
</dbReference>
<dbReference type="Proteomes" id="UP000627092">
    <property type="component" value="Chromosome"/>
</dbReference>
<sequence>MPGKPPVVGITRVDVHVNPTKRPDGDSAHAVKPGRNGVDPWTRVDDPKLQNKSLVSDADLDAILPAPTITVHQASLRAENFPVAYTSLESYGIKSSAELPSADGEGFMLYKKRQYVSVHEGVIVLVGVDPDTGQYRARHSNELVPSGPLLLRDTESGLWHPHNDFNAHTIPLTDASLHAFRTELDVSGVEPGSDGVLRHDGKIYVVLNEKAYQVMQDLDASRPEYKVWRLVNPKDPVATDSANIYRASRSGETRAITRNAQNTWVSILTGLRGGMDRNDPAHANPFNFHRPWLANPGPSGVQPPVVVATTRAQVKHYFTDAKDHHADAFIARFGETGAAEVELKRLQLEFPQLSREIGAWETAYKGNDSAERRRRLAVGDRMRRLYKWQGEEAEKVYRDGRVVGFKLELDLGERGNLALPVFSTRLSSVVSLGLTGSTSKNLGSLFSVFSHIETLEVHRLRGKNNSLLGEIDKLAALKVLEIRETSLWLPSIGLEHFTRLNRLQELSLTNCSIWPRLSVRGMSELRVLHCRSCDLYGLPEGLSDPVSMSRLQVLDLHHNPALQSAPDVTNMPELRVLDLSYTGMKQPPAGLGSPNGPTRLEVLNFVESPLAVAPSLRGMTALLEVDLGRTHITRFPEGVTSEIPKTRLSLIYTGITSIPETIELRKGFELQGTRISDPVSLRRLIAARRQTGIDLWLGGTQAYLGINHWLHNVPPVQHPEKVDLWASLTYPTNITMMGKIRDLIRTPEFLVERPLLQRRVWSFLEHFQKTSLGEREVLRDIAETESSPGKMLDRLEEEIKKFAPDWQNEPLHHLPKHPRLG</sequence>
<accession>A0A9E6NQS2</accession>
<keyword evidence="2" id="KW-0677">Repeat</keyword>
<gene>
    <name evidence="4" type="ORF">HU754_002815</name>
</gene>
<dbReference type="AlphaFoldDB" id="A0A9E6NQS2"/>
<dbReference type="EMBL" id="CP077090">
    <property type="protein sequence ID" value="QXI12364.1"/>
    <property type="molecule type" value="Genomic_DNA"/>
</dbReference>
<evidence type="ECO:0000256" key="2">
    <source>
        <dbReference type="ARBA" id="ARBA00022737"/>
    </source>
</evidence>
<dbReference type="InterPro" id="IPR032675">
    <property type="entry name" value="LRR_dom_sf"/>
</dbReference>
<evidence type="ECO:0000256" key="3">
    <source>
        <dbReference type="SAM" id="MobiDB-lite"/>
    </source>
</evidence>
<feature type="region of interest" description="Disordered" evidence="3">
    <location>
        <begin position="19"/>
        <end position="41"/>
    </location>
</feature>
<dbReference type="PANTHER" id="PTHR48051:SF1">
    <property type="entry name" value="RAS SUPPRESSOR PROTEIN 1"/>
    <property type="match status" value="1"/>
</dbReference>
<dbReference type="RefSeq" id="WP_186620701.1">
    <property type="nucleotide sequence ID" value="NZ_CP077090.1"/>
</dbReference>